<name>A0A8D8TFD1_9HEMI</name>
<protein>
    <submittedName>
        <fullName evidence="1">Uncharacterized protein</fullName>
    </submittedName>
</protein>
<organism evidence="1">
    <name type="scientific">Cacopsylla melanoneura</name>
    <dbReference type="NCBI Taxonomy" id="428564"/>
    <lineage>
        <taxon>Eukaryota</taxon>
        <taxon>Metazoa</taxon>
        <taxon>Ecdysozoa</taxon>
        <taxon>Arthropoda</taxon>
        <taxon>Hexapoda</taxon>
        <taxon>Insecta</taxon>
        <taxon>Pterygota</taxon>
        <taxon>Neoptera</taxon>
        <taxon>Paraneoptera</taxon>
        <taxon>Hemiptera</taxon>
        <taxon>Sternorrhyncha</taxon>
        <taxon>Psylloidea</taxon>
        <taxon>Psyllidae</taxon>
        <taxon>Psyllinae</taxon>
        <taxon>Cacopsylla</taxon>
    </lineage>
</organism>
<evidence type="ECO:0000313" key="1">
    <source>
        <dbReference type="EMBL" id="CAG6685125.1"/>
    </source>
</evidence>
<proteinExistence type="predicted"/>
<sequence>MATYYNSPHCTKNMSKYPCDSGCLSQFYSSDGNTNMKFDANEAFLKSPCICFQRNYETSKIYAVHGFDYLFLTFTYQTMHLCTDGYSTQLVADNYHTLID</sequence>
<dbReference type="AlphaFoldDB" id="A0A8D8TFD1"/>
<accession>A0A8D8TFD1</accession>
<dbReference type="EMBL" id="HBUF01270856">
    <property type="protein sequence ID" value="CAG6685125.1"/>
    <property type="molecule type" value="Transcribed_RNA"/>
</dbReference>
<reference evidence="1" key="1">
    <citation type="submission" date="2021-05" db="EMBL/GenBank/DDBJ databases">
        <authorList>
            <person name="Alioto T."/>
            <person name="Alioto T."/>
            <person name="Gomez Garrido J."/>
        </authorList>
    </citation>
    <scope>NUCLEOTIDE SEQUENCE</scope>
</reference>